<feature type="region of interest" description="Disordered" evidence="1">
    <location>
        <begin position="625"/>
        <end position="644"/>
    </location>
</feature>
<dbReference type="PANTHER" id="PTHR46082:SF6">
    <property type="entry name" value="AAA+ ATPASE DOMAIN-CONTAINING PROTEIN-RELATED"/>
    <property type="match status" value="1"/>
</dbReference>
<accession>A0A292PPD3</accession>
<sequence length="722" mass="81495">MDRGIQCDTRGDFSANSGDYNVFGSNNNNNVNAGYLNNGGNHGSIYQGCMFGAGDREQAPRPYRIIPYGRNNRFTGRKDLIESLRRYSEREGHNRIALHGLGGSGKTQIALEYLYRRASESECDVFWVHGSGLPKFSEDFKAIAQHVRIPPPSAEPDEERLLLNIKRWFEGPSSGDWLLVIDNADNEEDFMGNSGRISKFVPQGSRGTLILTTRSTQVASRERCEMIEVRKMAENDAQELLLKLLGNLNCSRDGEKEAITMILQSIHHIPLAIVGAAAFMTETQTPPSTYWSIFRGSDDHAKRLLSRPFCDIQRETDITESTLTTYFITFDRITRGMPLAANLLHLIAFFDRQNIPEELLRQSDLEGIDDQILFREAIGKLVGFSLVTTMAHEDKTFYELHRLVQLSLQVYLPTEELSRWRANALKVVSRVFPRDWITWKDVSSANIPHVLAVTDNSTDPIAEELCFRLGRQHLALALFSQGKYEESEKMHRRGLEWHEKILGPDHPNTLSSVGNLGRVLQFQGKYDESEKMHWRALEGSERILGPDHPDTLTNVNNLAQVLYSQGKYDESEKMHRCALEGFQKLLGPDHPNTLTSVNNLAAVLKSQGKYDESERVHRHALEGREKILGPGPPKHPNKCQQPGWGAAIPRKVRRIRRDASACTGGVREDSWTRSSNTLSSCQQPGWGAAIPRKVRRIRRDASACTGGVREDSWTRSSIHPID</sequence>
<dbReference type="EMBL" id="LN891080">
    <property type="protein sequence ID" value="CUS09502.1"/>
    <property type="molecule type" value="Genomic_DNA"/>
</dbReference>
<dbReference type="SUPFAM" id="SSF52540">
    <property type="entry name" value="P-loop containing nucleoside triphosphate hydrolases"/>
    <property type="match status" value="1"/>
</dbReference>
<dbReference type="SUPFAM" id="SSF48452">
    <property type="entry name" value="TPR-like"/>
    <property type="match status" value="1"/>
</dbReference>
<dbReference type="InterPro" id="IPR011990">
    <property type="entry name" value="TPR-like_helical_dom_sf"/>
</dbReference>
<dbReference type="Gene3D" id="1.25.40.10">
    <property type="entry name" value="Tetratricopeptide repeat domain"/>
    <property type="match status" value="1"/>
</dbReference>
<reference evidence="4" key="1">
    <citation type="submission" date="2015-10" db="EMBL/GenBank/DDBJ databases">
        <authorList>
            <person name="Regsiter A."/>
            <person name="william w."/>
        </authorList>
    </citation>
    <scope>NUCLEOTIDE SEQUENCE</scope>
    <source>
        <strain evidence="4">Montdore</strain>
    </source>
</reference>
<dbReference type="InterPro" id="IPR056681">
    <property type="entry name" value="DUF7779"/>
</dbReference>
<dbReference type="InterPro" id="IPR053137">
    <property type="entry name" value="NLR-like"/>
</dbReference>
<evidence type="ECO:0000259" key="3">
    <source>
        <dbReference type="Pfam" id="PF25000"/>
    </source>
</evidence>
<gene>
    <name evidence="4" type="ORF">GSTUAT00006418001</name>
</gene>
<feature type="non-terminal residue" evidence="4">
    <location>
        <position position="722"/>
    </location>
</feature>
<dbReference type="AlphaFoldDB" id="A0A292PPD3"/>
<proteinExistence type="predicted"/>
<dbReference type="PANTHER" id="PTHR46082">
    <property type="entry name" value="ATP/GTP-BINDING PROTEIN-RELATED"/>
    <property type="match status" value="1"/>
</dbReference>
<evidence type="ECO:0000256" key="1">
    <source>
        <dbReference type="SAM" id="MobiDB-lite"/>
    </source>
</evidence>
<dbReference type="Gene3D" id="3.40.50.300">
    <property type="entry name" value="P-loop containing nucleotide triphosphate hydrolases"/>
    <property type="match status" value="1"/>
</dbReference>
<dbReference type="GO" id="GO:0043531">
    <property type="term" value="F:ADP binding"/>
    <property type="evidence" value="ECO:0007669"/>
    <property type="project" value="InterPro"/>
</dbReference>
<dbReference type="Pfam" id="PF25000">
    <property type="entry name" value="DUF7779"/>
    <property type="match status" value="1"/>
</dbReference>
<name>A0A292PPD3_9PEZI</name>
<dbReference type="Pfam" id="PF00931">
    <property type="entry name" value="NB-ARC"/>
    <property type="match status" value="1"/>
</dbReference>
<protein>
    <submittedName>
        <fullName evidence="4">Uncharacterized protein</fullName>
    </submittedName>
</protein>
<evidence type="ECO:0000259" key="2">
    <source>
        <dbReference type="Pfam" id="PF00931"/>
    </source>
</evidence>
<dbReference type="InterPro" id="IPR027417">
    <property type="entry name" value="P-loop_NTPase"/>
</dbReference>
<organism evidence="4 5">
    <name type="scientific">Tuber aestivum</name>
    <name type="common">summer truffle</name>
    <dbReference type="NCBI Taxonomy" id="59557"/>
    <lineage>
        <taxon>Eukaryota</taxon>
        <taxon>Fungi</taxon>
        <taxon>Dikarya</taxon>
        <taxon>Ascomycota</taxon>
        <taxon>Pezizomycotina</taxon>
        <taxon>Pezizomycetes</taxon>
        <taxon>Pezizales</taxon>
        <taxon>Tuberaceae</taxon>
        <taxon>Tuber</taxon>
    </lineage>
</organism>
<keyword evidence="5" id="KW-1185">Reference proteome</keyword>
<feature type="domain" description="NB-ARC" evidence="2">
    <location>
        <begin position="88"/>
        <end position="243"/>
    </location>
</feature>
<feature type="domain" description="DUF7779" evidence="3">
    <location>
        <begin position="339"/>
        <end position="414"/>
    </location>
</feature>
<dbReference type="Proteomes" id="UP001412239">
    <property type="component" value="Unassembled WGS sequence"/>
</dbReference>
<dbReference type="InterPro" id="IPR002182">
    <property type="entry name" value="NB-ARC"/>
</dbReference>
<evidence type="ECO:0000313" key="5">
    <source>
        <dbReference type="Proteomes" id="UP001412239"/>
    </source>
</evidence>
<dbReference type="Pfam" id="PF13424">
    <property type="entry name" value="TPR_12"/>
    <property type="match status" value="2"/>
</dbReference>
<evidence type="ECO:0000313" key="4">
    <source>
        <dbReference type="EMBL" id="CUS09502.1"/>
    </source>
</evidence>